<feature type="compositionally biased region" description="Low complexity" evidence="4">
    <location>
        <begin position="363"/>
        <end position="372"/>
    </location>
</feature>
<keyword evidence="7" id="KW-1185">Reference proteome</keyword>
<feature type="compositionally biased region" description="Basic residues" evidence="4">
    <location>
        <begin position="937"/>
        <end position="949"/>
    </location>
</feature>
<dbReference type="SUPFAM" id="SSF144232">
    <property type="entry name" value="HIT/MYND zinc finger-like"/>
    <property type="match status" value="1"/>
</dbReference>
<sequence length="1503" mass="156038">MMKHEDWRELSSVMSSISSLYSSGGSRPPALVLTLELLLKLGQVTSCLLSLNGDDPAFSVARVAQAIKTTTAVLESCHHPSEGWGLPPELADSLARQRCEQTSLLQAMAWALRTEARALFFNPRPTALSLATALLDLFRCLERIWPDDIFAPPADEAAATEAAAAATAGPAAAAAVHPASSGDPAAARLADPAAQLAMAMLRCAGRAMGEVGGNSSKQIMLSGLRVADDLMHQISSLMLRVEGAAGAAEAHQPLVRELLQSPSILQLMLAMLAIQTQRLQQQLGMEDSSSFAAQHPVEYDAVTLQGRLAGAAGWSSSSSLASSEDGSCSCSCGACRKGEAAPSGSKQQPCTCVQQQQLGQKRLDGQPGVQQQQRKKQQGPQYVGAAGGSSEEEDDEHAGDGGLHQLWNQVLGMTGKPAADDSSQQQQEQQPATPLLQFWAALGLPGPLLQLASCSDVFTRAADVEYVQACRVARFLLQGASHLQPSSGREPAGNNKNSTTHAAQRRRSSTGGDVVSRTDRAALDLAGDHASTAAARGVFVVRSSKGFSLSPGSPASPASPRTPNSPREDEEEMNDLGRPGAVSPSAATAAHLVDDCRDYGFRGQEELEVLSLQQQLPLMLLDTAVALSSGKFDGPLAAQQCAALQHVQHQRRGSLGSSSSLARLSSSSCSLPPSPLELVSAACAAAAYSARCWPVLQKVGAVQKDGSTLNFAQGAPPGLFRLSSVTWQQYDLQPDSHLPVQELLQLVVQVVQQLLGQQGPQQQQQQHQERLLHSLLGKIGPKEEQQGDEKKAAAAAAGSDRAAGDAAANATQPDQQLVVPGDAAAAGAGAAGDVATTQPISSSTAEATQSSAAAAAAAAGAAPAAEATPAATVAGEGAAAAPAAAAVPPSRAPLSPRTREALWGLLEVLTAVSKLPWEPDAAAAAAAATAADSLQHEHHHHHHHHHHHADIHQHIAADDDAHLHGGGLMGVHTAAAAAAAADSLRPLRTRRSRQQQMDALYTAAAWRAMCRPVAAAVEAVLRSCSGTSAVVPRTAARGTGMLLQAAAAAAAGQWHGRERQSVLHPATVALSSCLASTCAPLGRPGPLVAAVAGSAPCSTPQLQLFALLASKIKLMMTDTSGRKELFAMHPIEQTPVYILDSLARQLQQQQQQQQQQQHHAYCTPEGASGDDVDTAGGDMEQERTRIAAAAVPWLLLLGRLIKLRGRLLGELLQRDREAAGAGHGSDSSSSSVTATLHNAFWHVQMAMASAMAVEKHVGLLGGMHSSAVGSVLAAHAQALLHSEQHQQQQPAGQQVDLQNGLQDSLQDNTAAAAAAAAAAAGASPVGGFDLQQVLQQLQQELLPALKHAVQLLKAAMKLARHYHETGFASGFAAGFAAGYAAAVAATTGQAGHSHSLNFASPAGVLQQGCVRELPAQLKGFGGVLSGQLLVPFCCSNPLCLNTATVSELGLLGDGSCGSVRAVLCSKCGAARYCSIGCRAQHKSRHKPLCKQLCARMEQSRAAG</sequence>
<keyword evidence="3" id="KW-0862">Zinc</keyword>
<evidence type="ECO:0000259" key="5">
    <source>
        <dbReference type="Pfam" id="PF01753"/>
    </source>
</evidence>
<feature type="region of interest" description="Disordered" evidence="4">
    <location>
        <begin position="1148"/>
        <end position="1177"/>
    </location>
</feature>
<dbReference type="GO" id="GO:0003713">
    <property type="term" value="F:transcription coactivator activity"/>
    <property type="evidence" value="ECO:0007669"/>
    <property type="project" value="TreeGrafter"/>
</dbReference>
<organism evidence="6 7">
    <name type="scientific">Tetradesmus obliquus</name>
    <name type="common">Green alga</name>
    <name type="synonym">Acutodesmus obliquus</name>
    <dbReference type="NCBI Taxonomy" id="3088"/>
    <lineage>
        <taxon>Eukaryota</taxon>
        <taxon>Viridiplantae</taxon>
        <taxon>Chlorophyta</taxon>
        <taxon>core chlorophytes</taxon>
        <taxon>Chlorophyceae</taxon>
        <taxon>CS clade</taxon>
        <taxon>Sphaeropleales</taxon>
        <taxon>Scenedesmaceae</taxon>
        <taxon>Tetradesmus</taxon>
    </lineage>
</organism>
<dbReference type="Pfam" id="PF01753">
    <property type="entry name" value="zf-MYND"/>
    <property type="match status" value="1"/>
</dbReference>
<dbReference type="InterPro" id="IPR002893">
    <property type="entry name" value="Znf_MYND"/>
</dbReference>
<dbReference type="PANTHER" id="PTHR46007:SF8">
    <property type="entry name" value="C2H2-TYPE DOMAIN-CONTAINING PROTEIN"/>
    <property type="match status" value="1"/>
</dbReference>
<dbReference type="Proteomes" id="UP000256970">
    <property type="component" value="Unassembled WGS sequence"/>
</dbReference>
<evidence type="ECO:0000256" key="1">
    <source>
        <dbReference type="ARBA" id="ARBA00022723"/>
    </source>
</evidence>
<feature type="region of interest" description="Disordered" evidence="4">
    <location>
        <begin position="547"/>
        <end position="587"/>
    </location>
</feature>
<dbReference type="InterPro" id="IPR051647">
    <property type="entry name" value="Mediator_comp_sub12"/>
</dbReference>
<accession>A0A383VTG2</accession>
<feature type="region of interest" description="Disordered" evidence="4">
    <location>
        <begin position="483"/>
        <end position="516"/>
    </location>
</feature>
<evidence type="ECO:0000256" key="4">
    <source>
        <dbReference type="SAM" id="MobiDB-lite"/>
    </source>
</evidence>
<evidence type="ECO:0000256" key="2">
    <source>
        <dbReference type="ARBA" id="ARBA00022771"/>
    </source>
</evidence>
<feature type="domain" description="MYND-type" evidence="5">
    <location>
        <begin position="1456"/>
        <end position="1489"/>
    </location>
</feature>
<proteinExistence type="predicted"/>
<keyword evidence="1" id="KW-0479">Metal-binding</keyword>
<gene>
    <name evidence="6" type="ORF">BQ4739_LOCUS8386</name>
</gene>
<feature type="region of interest" description="Disordered" evidence="4">
    <location>
        <begin position="796"/>
        <end position="815"/>
    </location>
</feature>
<dbReference type="PANTHER" id="PTHR46007">
    <property type="entry name" value="MEDIATOR OF RNA POLYMERASE II TRANSCRIPTION SUBUNIT 12"/>
    <property type="match status" value="1"/>
</dbReference>
<reference evidence="6 7" key="1">
    <citation type="submission" date="2016-10" db="EMBL/GenBank/DDBJ databases">
        <authorList>
            <person name="Cai Z."/>
        </authorList>
    </citation>
    <scope>NUCLEOTIDE SEQUENCE [LARGE SCALE GENOMIC DNA]</scope>
</reference>
<keyword evidence="2" id="KW-0863">Zinc-finger</keyword>
<evidence type="ECO:0000313" key="7">
    <source>
        <dbReference type="Proteomes" id="UP000256970"/>
    </source>
</evidence>
<dbReference type="GO" id="GO:0016592">
    <property type="term" value="C:mediator complex"/>
    <property type="evidence" value="ECO:0007669"/>
    <property type="project" value="TreeGrafter"/>
</dbReference>
<feature type="compositionally biased region" description="Low complexity" evidence="4">
    <location>
        <begin position="1148"/>
        <end position="1157"/>
    </location>
</feature>
<name>A0A383VTG2_TETOB</name>
<feature type="compositionally biased region" description="Low complexity" evidence="4">
    <location>
        <begin position="548"/>
        <end position="565"/>
    </location>
</feature>
<dbReference type="GO" id="GO:0045944">
    <property type="term" value="P:positive regulation of transcription by RNA polymerase II"/>
    <property type="evidence" value="ECO:0007669"/>
    <property type="project" value="TreeGrafter"/>
</dbReference>
<protein>
    <recommendedName>
        <fullName evidence="5">MYND-type domain-containing protein</fullName>
    </recommendedName>
</protein>
<dbReference type="GO" id="GO:0008270">
    <property type="term" value="F:zinc ion binding"/>
    <property type="evidence" value="ECO:0007669"/>
    <property type="project" value="UniProtKB-KW"/>
</dbReference>
<dbReference type="Gene3D" id="6.10.140.2220">
    <property type="match status" value="1"/>
</dbReference>
<feature type="compositionally biased region" description="Low complexity" evidence="4">
    <location>
        <begin position="796"/>
        <end position="812"/>
    </location>
</feature>
<feature type="region of interest" description="Disordered" evidence="4">
    <location>
        <begin position="926"/>
        <end position="954"/>
    </location>
</feature>
<dbReference type="EMBL" id="FNXT01000835">
    <property type="protein sequence ID" value="SZX68064.1"/>
    <property type="molecule type" value="Genomic_DNA"/>
</dbReference>
<feature type="region of interest" description="Disordered" evidence="4">
    <location>
        <begin position="363"/>
        <end position="402"/>
    </location>
</feature>
<evidence type="ECO:0000256" key="3">
    <source>
        <dbReference type="ARBA" id="ARBA00022833"/>
    </source>
</evidence>
<evidence type="ECO:0000313" key="6">
    <source>
        <dbReference type="EMBL" id="SZX68064.1"/>
    </source>
</evidence>